<keyword evidence="2" id="KW-0808">Transferase</keyword>
<feature type="domain" description="Glycosyltransferase 2-like" evidence="1">
    <location>
        <begin position="10"/>
        <end position="182"/>
    </location>
</feature>
<dbReference type="EMBL" id="AY217008">
    <property type="protein sequence ID" value="AAP57684.1"/>
    <property type="molecule type" value="Genomic_DNA"/>
</dbReference>
<dbReference type="InterPro" id="IPR029044">
    <property type="entry name" value="Nucleotide-diphossugar_trans"/>
</dbReference>
<organism evidence="2">
    <name type="scientific">Sphingomonas elodea</name>
    <dbReference type="NCBI Taxonomy" id="179878"/>
    <lineage>
        <taxon>Bacteria</taxon>
        <taxon>Pseudomonadati</taxon>
        <taxon>Pseudomonadota</taxon>
        <taxon>Alphaproteobacteria</taxon>
        <taxon>Sphingomonadales</taxon>
        <taxon>Sphingomonadaceae</taxon>
        <taxon>Sphingomonas</taxon>
    </lineage>
</organism>
<dbReference type="AlphaFoldDB" id="Q7X2M5"/>
<dbReference type="PANTHER" id="PTHR43179">
    <property type="entry name" value="RHAMNOSYLTRANSFERASE WBBL"/>
    <property type="match status" value="1"/>
</dbReference>
<protein>
    <submittedName>
        <fullName evidence="2">Putative rhamnosyl transferase</fullName>
    </submittedName>
</protein>
<reference evidence="2" key="1">
    <citation type="submission" date="2003-01" db="EMBL/GenBank/DDBJ databases">
        <title>Genes Required for Gellan Polysaccharide Biosynthesis in Sphingomonas elodea ATCC 31461.</title>
        <authorList>
            <person name="Harding N.E."/>
            <person name="Patel Y.N."/>
            <person name="Coleman R.J."/>
        </authorList>
    </citation>
    <scope>NUCLEOTIDE SEQUENCE</scope>
    <source>
        <strain evidence="2">ATCC 31461</strain>
    </source>
</reference>
<dbReference type="SUPFAM" id="SSF53448">
    <property type="entry name" value="Nucleotide-diphospho-sugar transferases"/>
    <property type="match status" value="1"/>
</dbReference>
<dbReference type="Gene3D" id="3.90.550.10">
    <property type="entry name" value="Spore Coat Polysaccharide Biosynthesis Protein SpsA, Chain A"/>
    <property type="match status" value="1"/>
</dbReference>
<dbReference type="InterPro" id="IPR001173">
    <property type="entry name" value="Glyco_trans_2-like"/>
</dbReference>
<proteinExistence type="predicted"/>
<dbReference type="CDD" id="cd04186">
    <property type="entry name" value="GT_2_like_c"/>
    <property type="match status" value="1"/>
</dbReference>
<dbReference type="CAZy" id="GT2">
    <property type="family name" value="Glycosyltransferase Family 2"/>
</dbReference>
<accession>Q7X2M5</accession>
<dbReference type="PANTHER" id="PTHR43179:SF7">
    <property type="entry name" value="RHAMNOSYLTRANSFERASE WBBL"/>
    <property type="match status" value="1"/>
</dbReference>
<sequence>MTDQTLPHVSVLVVAYHSTDFIRQCVDGIAAAAPNTPYEILMIDNGGGDTEAFVRAELPQVRIVPSEGNIGFGAGNNRCAAHARGQYMMLVNPDAVPQPGALDRLVAFARAHPEAAAWGGRSYDTAGKLDPGNFLPLPTPMDFVASIVSARRLRRGGLAEDATEPGPVDVLNGGFMMVRADVWREIGGFDESFFLYSEEVDMFKRIRERGYAVLVDPGVAVVHDAGSGHSLSSSRIMFMTTGRMHYARKHFTKGGALVTGWAIWLAALKYQLLGSLLAPLLPKKRERLTAVSRAWAPVVRERRRWWAGYPAKK</sequence>
<gene>
    <name evidence="2" type="primary">gelQ</name>
</gene>
<evidence type="ECO:0000259" key="1">
    <source>
        <dbReference type="Pfam" id="PF00535"/>
    </source>
</evidence>
<dbReference type="Pfam" id="PF00535">
    <property type="entry name" value="Glycos_transf_2"/>
    <property type="match status" value="1"/>
</dbReference>
<name>Q7X2M5_SPHEL</name>
<dbReference type="SMR" id="Q7X2M5"/>
<evidence type="ECO:0000313" key="2">
    <source>
        <dbReference type="EMBL" id="AAP57684.1"/>
    </source>
</evidence>
<dbReference type="GO" id="GO:0016740">
    <property type="term" value="F:transferase activity"/>
    <property type="evidence" value="ECO:0007669"/>
    <property type="project" value="UniProtKB-KW"/>
</dbReference>